<dbReference type="InterPro" id="IPR010095">
    <property type="entry name" value="Cas12f1-like_TNB"/>
</dbReference>
<accession>A0A9E7R647</accession>
<dbReference type="KEGG" id="ssai:N0B31_10045"/>
<keyword evidence="1" id="KW-0238">DNA-binding</keyword>
<dbReference type="RefSeq" id="WP_260643730.1">
    <property type="nucleotide sequence ID" value="NZ_CP104003.1"/>
</dbReference>
<feature type="compositionally biased region" description="Acidic residues" evidence="2">
    <location>
        <begin position="399"/>
        <end position="409"/>
    </location>
</feature>
<protein>
    <submittedName>
        <fullName evidence="4">Transposase</fullName>
    </submittedName>
</protein>
<feature type="domain" description="Cas12f1-like TNB" evidence="3">
    <location>
        <begin position="293"/>
        <end position="359"/>
    </location>
</feature>
<evidence type="ECO:0000259" key="3">
    <source>
        <dbReference type="Pfam" id="PF07282"/>
    </source>
</evidence>
<dbReference type="Pfam" id="PF07282">
    <property type="entry name" value="Cas12f1-like_TNB"/>
    <property type="match status" value="1"/>
</dbReference>
<proteinExistence type="predicted"/>
<dbReference type="NCBIfam" id="NF040570">
    <property type="entry name" value="guided_TnpB"/>
    <property type="match status" value="1"/>
</dbReference>
<organism evidence="4 5">
    <name type="scientific">Salinirubellus salinus</name>
    <dbReference type="NCBI Taxonomy" id="1364945"/>
    <lineage>
        <taxon>Archaea</taxon>
        <taxon>Methanobacteriati</taxon>
        <taxon>Methanobacteriota</taxon>
        <taxon>Stenosarchaea group</taxon>
        <taxon>Halobacteria</taxon>
        <taxon>Halobacteriales</taxon>
        <taxon>Natronomonadaceae</taxon>
        <taxon>Salinirubellus</taxon>
    </lineage>
</organism>
<evidence type="ECO:0000256" key="2">
    <source>
        <dbReference type="SAM" id="MobiDB-lite"/>
    </source>
</evidence>
<dbReference type="NCBIfam" id="TIGR01766">
    <property type="entry name" value="IS200/IS605 family accessory protein TnpB-like domain"/>
    <property type="match status" value="1"/>
</dbReference>
<evidence type="ECO:0000256" key="1">
    <source>
        <dbReference type="ARBA" id="ARBA00023125"/>
    </source>
</evidence>
<dbReference type="GeneID" id="74942765"/>
<dbReference type="GO" id="GO:0003677">
    <property type="term" value="F:DNA binding"/>
    <property type="evidence" value="ECO:0007669"/>
    <property type="project" value="UniProtKB-KW"/>
</dbReference>
<reference evidence="4" key="1">
    <citation type="submission" date="2022-09" db="EMBL/GenBank/DDBJ databases">
        <title>Diverse halophilic archaea isolated from saline environments.</title>
        <authorList>
            <person name="Cui H.-L."/>
        </authorList>
    </citation>
    <scope>NUCLEOTIDE SEQUENCE</scope>
    <source>
        <strain evidence="4">ZS-35-S2</strain>
    </source>
</reference>
<dbReference type="EMBL" id="CP104003">
    <property type="protein sequence ID" value="UWM56616.1"/>
    <property type="molecule type" value="Genomic_DNA"/>
</dbReference>
<sequence length="409" mass="45501">MADYEYRTAVKRLRASEEARALLERTLSDWHEACRLATECAWPHTTDARTIQSMAYDAIREQTDLGSQHAILVTKQVASALKTCADRREKGLPTSKPRFRAPTLTYDARCLSLFDDGTVSLATVEGRVRCDLCLPSDGEGYQHQFLEDEAWSLTESTLSLRDEELRLHLGFRRPLSTVETAGNGAVLGVDLGVENIAVTSTARFFSGRELAHVCREHAKRRRSLERVGSRAAHLIVERLGSRERRYIRNRLHEVSRAIVDEASRYDCSIIALENLSSIQCLVSRAEFSHYWAYAALARFVEYKAESEGIEVVFVAPRGTSRTCAECGYCDQSNRRDRATFRCLECGASANADYNAAKNVAMRAVRGGQQSSSRTGTRRCALKSGTVNPNGAFHPYPVGSEEESADESAA</sequence>
<evidence type="ECO:0000313" key="5">
    <source>
        <dbReference type="Proteomes" id="UP001057580"/>
    </source>
</evidence>
<dbReference type="AlphaFoldDB" id="A0A9E7R647"/>
<gene>
    <name evidence="4" type="ORF">N0B31_10045</name>
</gene>
<dbReference type="Proteomes" id="UP001057580">
    <property type="component" value="Chromosome"/>
</dbReference>
<feature type="region of interest" description="Disordered" evidence="2">
    <location>
        <begin position="365"/>
        <end position="409"/>
    </location>
</feature>
<evidence type="ECO:0000313" key="4">
    <source>
        <dbReference type="EMBL" id="UWM56616.1"/>
    </source>
</evidence>
<keyword evidence="5" id="KW-1185">Reference proteome</keyword>
<name>A0A9E7R647_9EURY</name>